<dbReference type="Gene3D" id="3.10.105.10">
    <property type="entry name" value="Dipeptide-binding Protein, Domain 3"/>
    <property type="match status" value="1"/>
</dbReference>
<dbReference type="AlphaFoldDB" id="A0A1M7YUM5"/>
<dbReference type="Proteomes" id="UP000184600">
    <property type="component" value="Unassembled WGS sequence"/>
</dbReference>
<evidence type="ECO:0000313" key="2">
    <source>
        <dbReference type="EMBL" id="SHO56268.1"/>
    </source>
</evidence>
<protein>
    <submittedName>
        <fullName evidence="2">Nickel-binding periplasmic protein</fullName>
    </submittedName>
</protein>
<dbReference type="Pfam" id="PF00496">
    <property type="entry name" value="SBP_bac_5"/>
    <property type="match status" value="1"/>
</dbReference>
<proteinExistence type="predicted"/>
<dbReference type="GO" id="GO:0016151">
    <property type="term" value="F:nickel cation binding"/>
    <property type="evidence" value="ECO:0007669"/>
    <property type="project" value="InterPro"/>
</dbReference>
<dbReference type="GO" id="GO:0020037">
    <property type="term" value="F:heme binding"/>
    <property type="evidence" value="ECO:0007669"/>
    <property type="project" value="InterPro"/>
</dbReference>
<accession>A0A1M7YUM5</accession>
<reference evidence="3" key="1">
    <citation type="submission" date="2016-12" db="EMBL/GenBank/DDBJ databases">
        <authorList>
            <person name="Rodrigo-Torres L."/>
            <person name="Arahal R.D."/>
            <person name="Lucena T."/>
        </authorList>
    </citation>
    <scope>NUCLEOTIDE SEQUENCE [LARGE SCALE GENOMIC DNA]</scope>
</reference>
<keyword evidence="3" id="KW-1185">Reference proteome</keyword>
<dbReference type="PIRSF" id="PIRSF002741">
    <property type="entry name" value="MppA"/>
    <property type="match status" value="1"/>
</dbReference>
<evidence type="ECO:0000259" key="1">
    <source>
        <dbReference type="Pfam" id="PF00496"/>
    </source>
</evidence>
<dbReference type="PANTHER" id="PTHR30290:SF37">
    <property type="entry name" value="NICKEL-BINDING PERIPLASMIC PROTEIN"/>
    <property type="match status" value="1"/>
</dbReference>
<dbReference type="STRING" id="1117707.VQ7734_02037"/>
<dbReference type="InterPro" id="IPR030678">
    <property type="entry name" value="Peptide/Ni-bd"/>
</dbReference>
<dbReference type="InterPro" id="IPR000914">
    <property type="entry name" value="SBP_5_dom"/>
</dbReference>
<dbReference type="GO" id="GO:1904680">
    <property type="term" value="F:peptide transmembrane transporter activity"/>
    <property type="evidence" value="ECO:0007669"/>
    <property type="project" value="TreeGrafter"/>
</dbReference>
<dbReference type="GO" id="GO:0043190">
    <property type="term" value="C:ATP-binding cassette (ABC) transporter complex"/>
    <property type="evidence" value="ECO:0007669"/>
    <property type="project" value="InterPro"/>
</dbReference>
<dbReference type="InterPro" id="IPR039424">
    <property type="entry name" value="SBP_5"/>
</dbReference>
<name>A0A1M7YUM5_9VIBR</name>
<dbReference type="Gene3D" id="3.40.190.10">
    <property type="entry name" value="Periplasmic binding protein-like II"/>
    <property type="match status" value="1"/>
</dbReference>
<evidence type="ECO:0000313" key="3">
    <source>
        <dbReference type="Proteomes" id="UP000184600"/>
    </source>
</evidence>
<dbReference type="GO" id="GO:0015675">
    <property type="term" value="P:nickel cation transport"/>
    <property type="evidence" value="ECO:0007669"/>
    <property type="project" value="InterPro"/>
</dbReference>
<gene>
    <name evidence="2" type="primary">nikA_2</name>
    <name evidence="2" type="ORF">VQ7734_02037</name>
</gene>
<dbReference type="InterPro" id="IPR011980">
    <property type="entry name" value="CntA-like"/>
</dbReference>
<organism evidence="2 3">
    <name type="scientific">Vibrio quintilis</name>
    <dbReference type="NCBI Taxonomy" id="1117707"/>
    <lineage>
        <taxon>Bacteria</taxon>
        <taxon>Pseudomonadati</taxon>
        <taxon>Pseudomonadota</taxon>
        <taxon>Gammaproteobacteria</taxon>
        <taxon>Vibrionales</taxon>
        <taxon>Vibrionaceae</taxon>
        <taxon>Vibrio</taxon>
    </lineage>
</organism>
<feature type="domain" description="Solute-binding protein family 5" evidence="1">
    <location>
        <begin position="105"/>
        <end position="473"/>
    </location>
</feature>
<dbReference type="GO" id="GO:0015833">
    <property type="term" value="P:peptide transport"/>
    <property type="evidence" value="ECO:0007669"/>
    <property type="project" value="TreeGrafter"/>
</dbReference>
<dbReference type="NCBIfam" id="TIGR02294">
    <property type="entry name" value="nickel_nikA"/>
    <property type="match status" value="1"/>
</dbReference>
<dbReference type="CDD" id="cd08489">
    <property type="entry name" value="PBP2_NikA"/>
    <property type="match status" value="1"/>
</dbReference>
<dbReference type="GO" id="GO:0030288">
    <property type="term" value="C:outer membrane-bounded periplasmic space"/>
    <property type="evidence" value="ECO:0007669"/>
    <property type="project" value="TreeGrafter"/>
</dbReference>
<dbReference type="EMBL" id="FRFG01000023">
    <property type="protein sequence ID" value="SHO56268.1"/>
    <property type="molecule type" value="Genomic_DNA"/>
</dbReference>
<dbReference type="SUPFAM" id="SSF53850">
    <property type="entry name" value="Periplasmic binding protein-like II"/>
    <property type="match status" value="1"/>
</dbReference>
<dbReference type="PANTHER" id="PTHR30290">
    <property type="entry name" value="PERIPLASMIC BINDING COMPONENT OF ABC TRANSPORTER"/>
    <property type="match status" value="1"/>
</dbReference>
<sequence>MEYAIKNTFLLIWIALFSQTFCNKIATHFSDPMVPVFMSIRRLFTVWATFIFTLPLTGFAHSSASLNIAWPVNVGELNPHLYTPNQMFAQSMVYEPLVQYQADGQVKPWLATHWDISKDGRVYTFTLRHGVRFSDGEPFNAQAVVANFQAVLDNKARHSWLELVNEIESIQATAPDKVVLTLKHAYYPLLQELALPRPFRFIAPSQFVDGTTKNGIKKPVGTGPWVLKETRYGQYDRFERNPGYWGEKPAYQQITVKVIADPTSRAMALQTGEVDLLYGVNGIVSPDMFDQLSHSKRWVTQVSDPVETSMLALNSSRFPTSDLSVRQAINHAVNKEMLVQTVLYNTQQPAKTLFAPNIPYADIQIQPYQFDLNLARQLLEKDGWHLPEQGTIRMKNGQKLSIDLVFTGTNAVQKSIAEVIQGDLQQAGIQVSLIAEEESSVFARQRNGRFGMIFNATWGAPYDPHAFIGSMRVPAHADYQAQKGLPDKKIIDAKIKQVLLTSDATKRRELYRNIMTRLHDDAVYLPLIWISSWAIASPSVGNLHFAPMTSDIPLNQFKPVRN</sequence>